<keyword evidence="3" id="KW-1185">Reference proteome</keyword>
<dbReference type="KEGG" id="bco:Bcell_1085"/>
<dbReference type="RefSeq" id="WP_013487696.1">
    <property type="nucleotide sequence ID" value="NC_014829.1"/>
</dbReference>
<proteinExistence type="predicted"/>
<evidence type="ECO:0000313" key="2">
    <source>
        <dbReference type="EMBL" id="ADU29355.1"/>
    </source>
</evidence>
<evidence type="ECO:0000259" key="1">
    <source>
        <dbReference type="Pfam" id="PF09983"/>
    </source>
</evidence>
<dbReference type="Proteomes" id="UP000001401">
    <property type="component" value="Chromosome"/>
</dbReference>
<dbReference type="STRING" id="649639.Bcell_1085"/>
<accession>E6TQH7</accession>
<dbReference type="HOGENOM" id="CLU_065541_0_0_9"/>
<reference evidence="2" key="1">
    <citation type="submission" date="2010-12" db="EMBL/GenBank/DDBJ databases">
        <title>Complete sequence of Bacillus cellulosilyticus DSM 2522.</title>
        <authorList>
            <consortium name="US DOE Joint Genome Institute"/>
            <person name="Lucas S."/>
            <person name="Copeland A."/>
            <person name="Lapidus A."/>
            <person name="Cheng J.-F."/>
            <person name="Bruce D."/>
            <person name="Goodwin L."/>
            <person name="Pitluck S."/>
            <person name="Chertkov O."/>
            <person name="Detter J.C."/>
            <person name="Han C."/>
            <person name="Tapia R."/>
            <person name="Land M."/>
            <person name="Hauser L."/>
            <person name="Jeffries C."/>
            <person name="Kyrpides N."/>
            <person name="Ivanova N."/>
            <person name="Mikhailova N."/>
            <person name="Brumm P."/>
            <person name="Mead D."/>
            <person name="Woyke T."/>
        </authorList>
    </citation>
    <scope>NUCLEOTIDE SEQUENCE [LARGE SCALE GENOMIC DNA]</scope>
    <source>
        <strain evidence="2">DSM 2522</strain>
    </source>
</reference>
<feature type="domain" description="Wadjet protein JetD C-terminal" evidence="1">
    <location>
        <begin position="185"/>
        <end position="260"/>
    </location>
</feature>
<dbReference type="Pfam" id="PF09983">
    <property type="entry name" value="JetD_C"/>
    <property type="match status" value="1"/>
</dbReference>
<evidence type="ECO:0000313" key="3">
    <source>
        <dbReference type="Proteomes" id="UP000001401"/>
    </source>
</evidence>
<organism evidence="2 3">
    <name type="scientific">Evansella cellulosilytica (strain ATCC 21833 / DSM 2522 / FERM P-1141 / JCM 9156 / N-4)</name>
    <name type="common">Bacillus cellulosilyticus</name>
    <dbReference type="NCBI Taxonomy" id="649639"/>
    <lineage>
        <taxon>Bacteria</taxon>
        <taxon>Bacillati</taxon>
        <taxon>Bacillota</taxon>
        <taxon>Bacilli</taxon>
        <taxon>Bacillales</taxon>
        <taxon>Bacillaceae</taxon>
        <taxon>Evansella</taxon>
    </lineage>
</organism>
<dbReference type="AlphaFoldDB" id="E6TQH7"/>
<protein>
    <recommendedName>
        <fullName evidence="1">Wadjet protein JetD C-terminal domain-containing protein</fullName>
    </recommendedName>
</protein>
<dbReference type="eggNOG" id="ENOG502ZAI3">
    <property type="taxonomic scope" value="Bacteria"/>
</dbReference>
<gene>
    <name evidence="2" type="ordered locus">Bcell_1085</name>
</gene>
<name>E6TQH7_EVAC2</name>
<dbReference type="InterPro" id="IPR024534">
    <property type="entry name" value="JetD_C"/>
</dbReference>
<dbReference type="EMBL" id="CP002394">
    <property type="protein sequence ID" value="ADU29355.1"/>
    <property type="molecule type" value="Genomic_DNA"/>
</dbReference>
<sequence>MDKIKKELIAFGKRTINLNELEEVIKPYKHTYEDFSSTILQLEEDNIISMVKSKGRTTRKPSLAKQYRIDKSALTENYHKELQYYRAQLDPSISIDKYYGNPSDWKTDLPYILKVDEYLKKNFYPTDKVPAPERSYELVGDEKWITENSGKSLLEKINVYDKLNIIPVSDPMMFAINPLKLAESKQLHIIVENKTTYQALLPVITETEFSTLVYGSGKKVIKSIEQFELQYPIKATHQFFYFGDIDREGINIWYSLTKQLEVKLAIPFYLECLKKEAALGKGYQKSNGEAEDKFIRFFPENVREQISTLLKNGKYHPQETLNTNELQKVWRESFWRN</sequence>